<dbReference type="EMBL" id="CAJHJT010000001">
    <property type="protein sequence ID" value="CAD6992380.1"/>
    <property type="molecule type" value="Genomic_DNA"/>
</dbReference>
<evidence type="ECO:0000313" key="2">
    <source>
        <dbReference type="Proteomes" id="UP000606786"/>
    </source>
</evidence>
<organism evidence="1 2">
    <name type="scientific">Ceratitis capitata</name>
    <name type="common">Mediterranean fruit fly</name>
    <name type="synonym">Tephritis capitata</name>
    <dbReference type="NCBI Taxonomy" id="7213"/>
    <lineage>
        <taxon>Eukaryota</taxon>
        <taxon>Metazoa</taxon>
        <taxon>Ecdysozoa</taxon>
        <taxon>Arthropoda</taxon>
        <taxon>Hexapoda</taxon>
        <taxon>Insecta</taxon>
        <taxon>Pterygota</taxon>
        <taxon>Neoptera</taxon>
        <taxon>Endopterygota</taxon>
        <taxon>Diptera</taxon>
        <taxon>Brachycera</taxon>
        <taxon>Muscomorpha</taxon>
        <taxon>Tephritoidea</taxon>
        <taxon>Tephritidae</taxon>
        <taxon>Ceratitis</taxon>
        <taxon>Ceratitis</taxon>
    </lineage>
</organism>
<accession>A0A811U1Z0</accession>
<evidence type="ECO:0000313" key="1">
    <source>
        <dbReference type="EMBL" id="CAD6992380.1"/>
    </source>
</evidence>
<reference evidence="1" key="1">
    <citation type="submission" date="2020-11" db="EMBL/GenBank/DDBJ databases">
        <authorList>
            <person name="Whitehead M."/>
        </authorList>
    </citation>
    <scope>NUCLEOTIDE SEQUENCE</scope>
    <source>
        <strain evidence="1">EGII</strain>
    </source>
</reference>
<proteinExistence type="predicted"/>
<comment type="caution">
    <text evidence="1">The sequence shown here is derived from an EMBL/GenBank/DDBJ whole genome shotgun (WGS) entry which is preliminary data.</text>
</comment>
<protein>
    <submittedName>
        <fullName evidence="1">(Mediterranean fruit fly) hypothetical protein</fullName>
    </submittedName>
</protein>
<name>A0A811U1Z0_CERCA</name>
<sequence length="101" mass="11281">MHKKLHVYNNGKQNKCAITATTTVPTTLAAAAAAVTITKTADRKPDFKFFEVKRHNPKEDKANQSTTPQYHIVNELVYILLPEVVFWSEVGVAHRCLLSCA</sequence>
<dbReference type="AlphaFoldDB" id="A0A811U1Z0"/>
<gene>
    <name evidence="1" type="ORF">CCAP1982_LOCUS1244</name>
</gene>
<keyword evidence="2" id="KW-1185">Reference proteome</keyword>
<dbReference type="Proteomes" id="UP000606786">
    <property type="component" value="Unassembled WGS sequence"/>
</dbReference>